<accession>A0AAV4PFW0</accession>
<dbReference type="EMBL" id="BPLR01004468">
    <property type="protein sequence ID" value="GIX95061.1"/>
    <property type="molecule type" value="Genomic_DNA"/>
</dbReference>
<reference evidence="1 2" key="1">
    <citation type="submission" date="2021-06" db="EMBL/GenBank/DDBJ databases">
        <title>Caerostris extrusa draft genome.</title>
        <authorList>
            <person name="Kono N."/>
            <person name="Arakawa K."/>
        </authorList>
    </citation>
    <scope>NUCLEOTIDE SEQUENCE [LARGE SCALE GENOMIC DNA]</scope>
</reference>
<protein>
    <submittedName>
        <fullName evidence="1">Uncharacterized protein</fullName>
    </submittedName>
</protein>
<evidence type="ECO:0000313" key="2">
    <source>
        <dbReference type="Proteomes" id="UP001054945"/>
    </source>
</evidence>
<keyword evidence="2" id="KW-1185">Reference proteome</keyword>
<dbReference type="AlphaFoldDB" id="A0AAV4PFW0"/>
<evidence type="ECO:0000313" key="1">
    <source>
        <dbReference type="EMBL" id="GIX95061.1"/>
    </source>
</evidence>
<proteinExistence type="predicted"/>
<name>A0AAV4PFW0_CAEEX</name>
<gene>
    <name evidence="1" type="ORF">CEXT_39471</name>
</gene>
<sequence length="124" mass="14288">MQHKSVSLHSVSPQNLHGIRWENISSETYFLLICKADFLVYGSSRKNAEGLNPSFGCHYEGRKDSRMRIVAVVATYNYKPLGTRTRGMPKLRWNNCGEDNLKNYYELLTGELSPSGDRIGRRFW</sequence>
<comment type="caution">
    <text evidence="1">The sequence shown here is derived from an EMBL/GenBank/DDBJ whole genome shotgun (WGS) entry which is preliminary data.</text>
</comment>
<dbReference type="Proteomes" id="UP001054945">
    <property type="component" value="Unassembled WGS sequence"/>
</dbReference>
<organism evidence="1 2">
    <name type="scientific">Caerostris extrusa</name>
    <name type="common">Bark spider</name>
    <name type="synonym">Caerostris bankana</name>
    <dbReference type="NCBI Taxonomy" id="172846"/>
    <lineage>
        <taxon>Eukaryota</taxon>
        <taxon>Metazoa</taxon>
        <taxon>Ecdysozoa</taxon>
        <taxon>Arthropoda</taxon>
        <taxon>Chelicerata</taxon>
        <taxon>Arachnida</taxon>
        <taxon>Araneae</taxon>
        <taxon>Araneomorphae</taxon>
        <taxon>Entelegynae</taxon>
        <taxon>Araneoidea</taxon>
        <taxon>Araneidae</taxon>
        <taxon>Caerostris</taxon>
    </lineage>
</organism>